<dbReference type="GO" id="GO:0005886">
    <property type="term" value="C:plasma membrane"/>
    <property type="evidence" value="ECO:0007669"/>
    <property type="project" value="TreeGrafter"/>
</dbReference>
<dbReference type="CDD" id="cd01949">
    <property type="entry name" value="GGDEF"/>
    <property type="match status" value="1"/>
</dbReference>
<keyword evidence="5" id="KW-1185">Reference proteome</keyword>
<dbReference type="FunFam" id="3.30.70.270:FF:000001">
    <property type="entry name" value="Diguanylate cyclase domain protein"/>
    <property type="match status" value="1"/>
</dbReference>
<feature type="domain" description="GGDEF" evidence="3">
    <location>
        <begin position="237"/>
        <end position="363"/>
    </location>
</feature>
<dbReference type="SMART" id="SM00065">
    <property type="entry name" value="GAF"/>
    <property type="match status" value="1"/>
</dbReference>
<dbReference type="Gene3D" id="3.30.70.270">
    <property type="match status" value="1"/>
</dbReference>
<dbReference type="PANTHER" id="PTHR45138:SF9">
    <property type="entry name" value="DIGUANYLATE CYCLASE DGCM-RELATED"/>
    <property type="match status" value="1"/>
</dbReference>
<evidence type="ECO:0000313" key="5">
    <source>
        <dbReference type="Proteomes" id="UP000575083"/>
    </source>
</evidence>
<dbReference type="NCBIfam" id="TIGR00254">
    <property type="entry name" value="GGDEF"/>
    <property type="match status" value="1"/>
</dbReference>
<accession>A0A7X0PCI6</accession>
<dbReference type="GO" id="GO:1902201">
    <property type="term" value="P:negative regulation of bacterial-type flagellum-dependent cell motility"/>
    <property type="evidence" value="ECO:0007669"/>
    <property type="project" value="TreeGrafter"/>
</dbReference>
<dbReference type="InterPro" id="IPR043128">
    <property type="entry name" value="Rev_trsase/Diguanyl_cyclase"/>
</dbReference>
<dbReference type="SUPFAM" id="SSF55073">
    <property type="entry name" value="Nucleotide cyclase"/>
    <property type="match status" value="1"/>
</dbReference>
<dbReference type="InterPro" id="IPR003018">
    <property type="entry name" value="GAF"/>
</dbReference>
<evidence type="ECO:0000313" key="4">
    <source>
        <dbReference type="EMBL" id="MBB6559057.1"/>
    </source>
</evidence>
<gene>
    <name evidence="4" type="ORF">HNP48_001721</name>
</gene>
<evidence type="ECO:0000256" key="2">
    <source>
        <dbReference type="ARBA" id="ARBA00034247"/>
    </source>
</evidence>
<protein>
    <recommendedName>
        <fullName evidence="1">diguanylate cyclase</fullName>
        <ecNumber evidence="1">2.7.7.65</ecNumber>
    </recommendedName>
</protein>
<dbReference type="RefSeq" id="WP_184856447.1">
    <property type="nucleotide sequence ID" value="NZ_JACHLK010000002.1"/>
</dbReference>
<dbReference type="EC" id="2.7.7.65" evidence="1"/>
<comment type="caution">
    <text evidence="4">The sequence shown here is derived from an EMBL/GenBank/DDBJ whole genome shotgun (WGS) entry which is preliminary data.</text>
</comment>
<dbReference type="Pfam" id="PF00990">
    <property type="entry name" value="GGDEF"/>
    <property type="match status" value="1"/>
</dbReference>
<dbReference type="Proteomes" id="UP000575083">
    <property type="component" value="Unassembled WGS sequence"/>
</dbReference>
<dbReference type="InterPro" id="IPR050469">
    <property type="entry name" value="Diguanylate_Cyclase"/>
</dbReference>
<reference evidence="4 5" key="1">
    <citation type="submission" date="2020-08" db="EMBL/GenBank/DDBJ databases">
        <title>Functional genomics of gut bacteria from endangered species of beetles.</title>
        <authorList>
            <person name="Carlos-Shanley C."/>
        </authorList>
    </citation>
    <scope>NUCLEOTIDE SEQUENCE [LARGE SCALE GENOMIC DNA]</scope>
    <source>
        <strain evidence="4 5">S00198</strain>
    </source>
</reference>
<dbReference type="SMART" id="SM00267">
    <property type="entry name" value="GGDEF"/>
    <property type="match status" value="1"/>
</dbReference>
<dbReference type="GO" id="GO:0052621">
    <property type="term" value="F:diguanylate cyclase activity"/>
    <property type="evidence" value="ECO:0007669"/>
    <property type="project" value="UniProtKB-EC"/>
</dbReference>
<name>A0A7X0PCI6_9BURK</name>
<dbReference type="EMBL" id="JACHLK010000002">
    <property type="protein sequence ID" value="MBB6559057.1"/>
    <property type="molecule type" value="Genomic_DNA"/>
</dbReference>
<dbReference type="InterPro" id="IPR029016">
    <property type="entry name" value="GAF-like_dom_sf"/>
</dbReference>
<evidence type="ECO:0000259" key="3">
    <source>
        <dbReference type="PROSITE" id="PS50887"/>
    </source>
</evidence>
<dbReference type="GO" id="GO:0043709">
    <property type="term" value="P:cell adhesion involved in single-species biofilm formation"/>
    <property type="evidence" value="ECO:0007669"/>
    <property type="project" value="TreeGrafter"/>
</dbReference>
<proteinExistence type="predicted"/>
<dbReference type="PANTHER" id="PTHR45138">
    <property type="entry name" value="REGULATORY COMPONENTS OF SENSORY TRANSDUCTION SYSTEM"/>
    <property type="match status" value="1"/>
</dbReference>
<sequence>MDLALSPPADDVSIHTALSDPRRLEAVQRTGLLDSAPEETFDRLTRLASRLTGAPVVFVSLLDRGRDFHMSTALGPGVATPGGSRDQMGRTFCHYVAVSKTPLVIEDATLLPVFRDLPGVKAGRVRAYAGMPLLTEDGDALGTFCALDFAPRHWTEQDIDVLTELGQSALREIRLRIALQQAASINLQLVEQIQRVDELNLRLEELATTDPLTGLRNRRAFDAHMAQELAIVQRRGTALSLLMLDVDHFKRVNDSIGHDGGDRVLQAIAGHMKACARTVDVVARVGGEEFAVILPSTGEAGAHEVGERIRKMVEAGPWPEMPVTISVGTATLVEGEDAERLYGRADAALYAAKQAGRNRVQQA</sequence>
<organism evidence="4 5">
    <name type="scientific">Acidovorax soli</name>
    <dbReference type="NCBI Taxonomy" id="592050"/>
    <lineage>
        <taxon>Bacteria</taxon>
        <taxon>Pseudomonadati</taxon>
        <taxon>Pseudomonadota</taxon>
        <taxon>Betaproteobacteria</taxon>
        <taxon>Burkholderiales</taxon>
        <taxon>Comamonadaceae</taxon>
        <taxon>Acidovorax</taxon>
    </lineage>
</organism>
<comment type="catalytic activity">
    <reaction evidence="2">
        <text>2 GTP = 3',3'-c-di-GMP + 2 diphosphate</text>
        <dbReference type="Rhea" id="RHEA:24898"/>
        <dbReference type="ChEBI" id="CHEBI:33019"/>
        <dbReference type="ChEBI" id="CHEBI:37565"/>
        <dbReference type="ChEBI" id="CHEBI:58805"/>
        <dbReference type="EC" id="2.7.7.65"/>
    </reaction>
</comment>
<dbReference type="AlphaFoldDB" id="A0A7X0PCI6"/>
<dbReference type="PROSITE" id="PS50887">
    <property type="entry name" value="GGDEF"/>
    <property type="match status" value="1"/>
</dbReference>
<dbReference type="Gene3D" id="3.30.450.40">
    <property type="match status" value="1"/>
</dbReference>
<dbReference type="InterPro" id="IPR029787">
    <property type="entry name" value="Nucleotide_cyclase"/>
</dbReference>
<dbReference type="Pfam" id="PF01590">
    <property type="entry name" value="GAF"/>
    <property type="match status" value="1"/>
</dbReference>
<dbReference type="SUPFAM" id="SSF55781">
    <property type="entry name" value="GAF domain-like"/>
    <property type="match status" value="1"/>
</dbReference>
<dbReference type="InterPro" id="IPR000160">
    <property type="entry name" value="GGDEF_dom"/>
</dbReference>
<evidence type="ECO:0000256" key="1">
    <source>
        <dbReference type="ARBA" id="ARBA00012528"/>
    </source>
</evidence>